<sequence>MKTKEEKDLGVVIQEFMVLRHHNEAESLHAVQRMDWEWKLKELGDCDANSRPHIDDLHETTTFQGVCCILDEVCSFLYALGCSRQPTPASISRYAFLPVSVTVITISPHLAGLAFLTPVDWLEAESASPELPTCAESDIGVRSYQHHVVSPYPSLKNSFTNLIDMDGKRIDKKTIQAIIDLHKAGISNKEICIKKGLCTVQKKKFKAAVDWGHHKSHSSITSMSKQFFTFDPQSLRQVPKFSDMALTEDPAKILLIENEKDFMKNDITFDRLFKVRLSRNFQLNWPSSGLHRKSWNPLMSLLRICMGSHFLPPFNDDCRHLDQLHRALAIP</sequence>
<dbReference type="EMBL" id="VSRR010000625">
    <property type="protein sequence ID" value="MPC17839.1"/>
    <property type="molecule type" value="Genomic_DNA"/>
</dbReference>
<protein>
    <submittedName>
        <fullName evidence="1">Uncharacterized protein</fullName>
    </submittedName>
</protein>
<organism evidence="1 2">
    <name type="scientific">Portunus trituberculatus</name>
    <name type="common">Swimming crab</name>
    <name type="synonym">Neptunus trituberculatus</name>
    <dbReference type="NCBI Taxonomy" id="210409"/>
    <lineage>
        <taxon>Eukaryota</taxon>
        <taxon>Metazoa</taxon>
        <taxon>Ecdysozoa</taxon>
        <taxon>Arthropoda</taxon>
        <taxon>Crustacea</taxon>
        <taxon>Multicrustacea</taxon>
        <taxon>Malacostraca</taxon>
        <taxon>Eumalacostraca</taxon>
        <taxon>Eucarida</taxon>
        <taxon>Decapoda</taxon>
        <taxon>Pleocyemata</taxon>
        <taxon>Brachyura</taxon>
        <taxon>Eubrachyura</taxon>
        <taxon>Portunoidea</taxon>
        <taxon>Portunidae</taxon>
        <taxon>Portuninae</taxon>
        <taxon>Portunus</taxon>
    </lineage>
</organism>
<evidence type="ECO:0000313" key="1">
    <source>
        <dbReference type="EMBL" id="MPC17839.1"/>
    </source>
</evidence>
<dbReference type="OrthoDB" id="5806726at2759"/>
<reference evidence="1 2" key="1">
    <citation type="submission" date="2019-05" db="EMBL/GenBank/DDBJ databases">
        <title>Another draft genome of Portunus trituberculatus and its Hox gene families provides insights of decapod evolution.</title>
        <authorList>
            <person name="Jeong J.-H."/>
            <person name="Song I."/>
            <person name="Kim S."/>
            <person name="Choi T."/>
            <person name="Kim D."/>
            <person name="Ryu S."/>
            <person name="Kim W."/>
        </authorList>
    </citation>
    <scope>NUCLEOTIDE SEQUENCE [LARGE SCALE GENOMIC DNA]</scope>
    <source>
        <tissue evidence="1">Muscle</tissue>
    </source>
</reference>
<dbReference type="AlphaFoldDB" id="A0A5B7D956"/>
<name>A0A5B7D956_PORTR</name>
<evidence type="ECO:0000313" key="2">
    <source>
        <dbReference type="Proteomes" id="UP000324222"/>
    </source>
</evidence>
<comment type="caution">
    <text evidence="1">The sequence shown here is derived from an EMBL/GenBank/DDBJ whole genome shotgun (WGS) entry which is preliminary data.</text>
</comment>
<gene>
    <name evidence="1" type="ORF">E2C01_010706</name>
</gene>
<accession>A0A5B7D956</accession>
<dbReference type="Proteomes" id="UP000324222">
    <property type="component" value="Unassembled WGS sequence"/>
</dbReference>
<keyword evidence="2" id="KW-1185">Reference proteome</keyword>
<proteinExistence type="predicted"/>